<dbReference type="Gene3D" id="3.40.50.40">
    <property type="match status" value="1"/>
</dbReference>
<dbReference type="Proteomes" id="UP000297948">
    <property type="component" value="Unassembled WGS sequence"/>
</dbReference>
<feature type="active site" description="O-isoaspartyl threonine intermediate" evidence="3">
    <location>
        <position position="11"/>
    </location>
</feature>
<dbReference type="InterPro" id="IPR027473">
    <property type="entry name" value="L-asparaginase_C"/>
</dbReference>
<dbReference type="PIRSF" id="PIRSF500176">
    <property type="entry name" value="L_ASNase"/>
    <property type="match status" value="1"/>
</dbReference>
<protein>
    <submittedName>
        <fullName evidence="7">Asparaginase</fullName>
    </submittedName>
</protein>
<dbReference type="GO" id="GO:0004067">
    <property type="term" value="F:asparaginase activity"/>
    <property type="evidence" value="ECO:0007669"/>
    <property type="project" value="UniProtKB-UniRule"/>
</dbReference>
<evidence type="ECO:0000256" key="2">
    <source>
        <dbReference type="ARBA" id="ARBA00022801"/>
    </source>
</evidence>
<dbReference type="PIRSF" id="PIRSF001220">
    <property type="entry name" value="L-ASNase_gatD"/>
    <property type="match status" value="1"/>
</dbReference>
<dbReference type="PRINTS" id="PR00139">
    <property type="entry name" value="ASNGLNASE"/>
</dbReference>
<dbReference type="InterPro" id="IPR036152">
    <property type="entry name" value="Asp/glu_Ase-like_sf"/>
</dbReference>
<feature type="domain" description="L-asparaginase N-terminal" evidence="5">
    <location>
        <begin position="3"/>
        <end position="196"/>
    </location>
</feature>
<dbReference type="PANTHER" id="PTHR11707">
    <property type="entry name" value="L-ASPARAGINASE"/>
    <property type="match status" value="1"/>
</dbReference>
<gene>
    <name evidence="7" type="ORF">E4099_20970</name>
</gene>
<feature type="binding site" evidence="4">
    <location>
        <position position="61"/>
    </location>
    <ligand>
        <name>substrate</name>
    </ligand>
</feature>
<accession>A0A4Z0GVJ3</accession>
<dbReference type="Pfam" id="PF00710">
    <property type="entry name" value="Asparaginase"/>
    <property type="match status" value="1"/>
</dbReference>
<dbReference type="SMART" id="SM00870">
    <property type="entry name" value="Asparaginase"/>
    <property type="match status" value="1"/>
</dbReference>
<dbReference type="PROSITE" id="PS51732">
    <property type="entry name" value="ASN_GLN_ASE_3"/>
    <property type="match status" value="1"/>
</dbReference>
<dbReference type="Pfam" id="PF17763">
    <property type="entry name" value="Asparaginase_C"/>
    <property type="match status" value="1"/>
</dbReference>
<comment type="caution">
    <text evidence="7">The sequence shown here is derived from an EMBL/GenBank/DDBJ whole genome shotgun (WGS) entry which is preliminary data.</text>
</comment>
<keyword evidence="8" id="KW-1185">Reference proteome</keyword>
<dbReference type="SFLD" id="SFLDS00057">
    <property type="entry name" value="Glutaminase/Asparaginase"/>
    <property type="match status" value="1"/>
</dbReference>
<dbReference type="InterPro" id="IPR037152">
    <property type="entry name" value="L-asparaginase_N_sf"/>
</dbReference>
<dbReference type="InterPro" id="IPR040919">
    <property type="entry name" value="Asparaginase_C"/>
</dbReference>
<proteinExistence type="inferred from homology"/>
<feature type="binding site" evidence="4">
    <location>
        <begin position="93"/>
        <end position="94"/>
    </location>
    <ligand>
        <name>substrate</name>
    </ligand>
</feature>
<dbReference type="InterPro" id="IPR006034">
    <property type="entry name" value="Asparaginase/glutaminase-like"/>
</dbReference>
<feature type="domain" description="Asparaginase/glutaminase C-terminal" evidence="6">
    <location>
        <begin position="220"/>
        <end position="334"/>
    </location>
</feature>
<dbReference type="AlphaFoldDB" id="A0A4Z0GVJ3"/>
<comment type="similarity">
    <text evidence="1">Belongs to the asparaginase 1 family.</text>
</comment>
<dbReference type="InterPro" id="IPR027474">
    <property type="entry name" value="L-asparaginase_N"/>
</dbReference>
<dbReference type="GO" id="GO:0006528">
    <property type="term" value="P:asparagine metabolic process"/>
    <property type="evidence" value="ECO:0007669"/>
    <property type="project" value="InterPro"/>
</dbReference>
<organism evidence="7 8">
    <name type="scientific">Streptomyces palmae</name>
    <dbReference type="NCBI Taxonomy" id="1701085"/>
    <lineage>
        <taxon>Bacteria</taxon>
        <taxon>Bacillati</taxon>
        <taxon>Actinomycetota</taxon>
        <taxon>Actinomycetes</taxon>
        <taxon>Kitasatosporales</taxon>
        <taxon>Streptomycetaceae</taxon>
        <taxon>Streptomyces</taxon>
    </lineage>
</organism>
<evidence type="ECO:0000313" key="7">
    <source>
        <dbReference type="EMBL" id="TGB01733.1"/>
    </source>
</evidence>
<dbReference type="EMBL" id="SRID01000218">
    <property type="protein sequence ID" value="TGB01733.1"/>
    <property type="molecule type" value="Genomic_DNA"/>
</dbReference>
<keyword evidence="2" id="KW-0378">Hydrolase</keyword>
<dbReference type="PANTHER" id="PTHR11707:SF28">
    <property type="entry name" value="60 KDA LYSOPHOSPHOLIPASE"/>
    <property type="match status" value="1"/>
</dbReference>
<evidence type="ECO:0000259" key="6">
    <source>
        <dbReference type="Pfam" id="PF17763"/>
    </source>
</evidence>
<name>A0A4Z0GVJ3_9ACTN</name>
<reference evidence="7 8" key="1">
    <citation type="submission" date="2019-03" db="EMBL/GenBank/DDBJ databases">
        <authorList>
            <person name="Gonzalez-Pimentel J.L."/>
        </authorList>
    </citation>
    <scope>NUCLEOTIDE SEQUENCE [LARGE SCALE GENOMIC DNA]</scope>
    <source>
        <strain evidence="7 8">JCM 31289</strain>
    </source>
</reference>
<evidence type="ECO:0000256" key="3">
    <source>
        <dbReference type="PIRSR" id="PIRSR001220-1"/>
    </source>
</evidence>
<dbReference type="RefSeq" id="WP_135340635.1">
    <property type="nucleotide sequence ID" value="NZ_JBHLTX010000053.1"/>
</dbReference>
<sequence length="338" mass="34217">MTVALFTLGGTIAMGGVAKGGDGPGGGAVTRLTGAQLTAAVPGLAELGMPLEVQDTQAVPSASLSFAHLLDLVRDASQAVRRGATGVVVTQGTDTLEETAYLVDLVWPHEAPFVLTGAMRNPTLAGPDGPANLLAAARVAASPAARGLGALAVLNDEIHAARWVRKTHSTSTGTFASPALGPIGQVIEGQVRILATPPGHSSPAIPGADRLTAAGLADTRVALYTVTLDDDGALLEGLADTHQGLVVAGFGVGHVSSALAPVFGALAERIPVVLTSRCGAGSVLRQTYGAVGSERDLLRRGLINAGLLDPYKARILLRLLLAAGVDREAITAAFARHG</sequence>
<evidence type="ECO:0000256" key="1">
    <source>
        <dbReference type="ARBA" id="ARBA00010518"/>
    </source>
</evidence>
<dbReference type="SUPFAM" id="SSF53774">
    <property type="entry name" value="Glutaminase/Asparaginase"/>
    <property type="match status" value="1"/>
</dbReference>
<dbReference type="InterPro" id="IPR004550">
    <property type="entry name" value="AsnASE_II"/>
</dbReference>
<dbReference type="Gene3D" id="3.40.50.1170">
    <property type="entry name" value="L-asparaginase, N-terminal domain"/>
    <property type="match status" value="1"/>
</dbReference>
<evidence type="ECO:0000259" key="5">
    <source>
        <dbReference type="Pfam" id="PF00710"/>
    </source>
</evidence>
<dbReference type="CDD" id="cd08964">
    <property type="entry name" value="L-asparaginase_II"/>
    <property type="match status" value="1"/>
</dbReference>
<evidence type="ECO:0000313" key="8">
    <source>
        <dbReference type="Proteomes" id="UP000297948"/>
    </source>
</evidence>
<dbReference type="OrthoDB" id="9788068at2"/>
<evidence type="ECO:0000256" key="4">
    <source>
        <dbReference type="PIRSR" id="PIRSR001220-2"/>
    </source>
</evidence>